<dbReference type="Gene3D" id="1.10.533.10">
    <property type="entry name" value="Death Domain, Fas"/>
    <property type="match status" value="1"/>
</dbReference>
<dbReference type="Gene3D" id="2.60.40.10">
    <property type="entry name" value="Immunoglobulins"/>
    <property type="match status" value="1"/>
</dbReference>
<dbReference type="GO" id="GO:0043005">
    <property type="term" value="C:neuron projection"/>
    <property type="evidence" value="ECO:0007669"/>
    <property type="project" value="TreeGrafter"/>
</dbReference>
<gene>
    <name evidence="6" type="primary">MALT1_3</name>
    <name evidence="6" type="ORF">OS493_024852</name>
</gene>
<dbReference type="PROSITE" id="PS50835">
    <property type="entry name" value="IG_LIKE"/>
    <property type="match status" value="1"/>
</dbReference>
<dbReference type="InterPro" id="IPR003598">
    <property type="entry name" value="Ig_sub2"/>
</dbReference>
<dbReference type="Pfam" id="PF13927">
    <property type="entry name" value="Ig_3"/>
    <property type="match status" value="1"/>
</dbReference>
<keyword evidence="2" id="KW-0677">Repeat</keyword>
<comment type="caution">
    <text evidence="6">The sequence shown here is derived from an EMBL/GenBank/DDBJ whole genome shotgun (WGS) entry which is preliminary data.</text>
</comment>
<organism evidence="6 7">
    <name type="scientific">Desmophyllum pertusum</name>
    <dbReference type="NCBI Taxonomy" id="174260"/>
    <lineage>
        <taxon>Eukaryota</taxon>
        <taxon>Metazoa</taxon>
        <taxon>Cnidaria</taxon>
        <taxon>Anthozoa</taxon>
        <taxon>Hexacorallia</taxon>
        <taxon>Scleractinia</taxon>
        <taxon>Caryophylliina</taxon>
        <taxon>Caryophylliidae</taxon>
        <taxon>Desmophyllum</taxon>
    </lineage>
</organism>
<dbReference type="PANTHER" id="PTHR12231">
    <property type="entry name" value="CTX-RELATED TYPE I TRANSMEMBRANE PROTEIN"/>
    <property type="match status" value="1"/>
</dbReference>
<dbReference type="InterPro" id="IPR011029">
    <property type="entry name" value="DEATH-like_dom_sf"/>
</dbReference>
<dbReference type="EMBL" id="MU826845">
    <property type="protein sequence ID" value="KAJ7371512.1"/>
    <property type="molecule type" value="Genomic_DNA"/>
</dbReference>
<evidence type="ECO:0000313" key="7">
    <source>
        <dbReference type="Proteomes" id="UP001163046"/>
    </source>
</evidence>
<dbReference type="SUPFAM" id="SSF47986">
    <property type="entry name" value="DEATH domain"/>
    <property type="match status" value="1"/>
</dbReference>
<dbReference type="InterPro" id="IPR007110">
    <property type="entry name" value="Ig-like_dom"/>
</dbReference>
<evidence type="ECO:0000313" key="6">
    <source>
        <dbReference type="EMBL" id="KAJ7371512.1"/>
    </source>
</evidence>
<dbReference type="SMART" id="SM00408">
    <property type="entry name" value="IGc2"/>
    <property type="match status" value="1"/>
</dbReference>
<dbReference type="CDD" id="cd00096">
    <property type="entry name" value="Ig"/>
    <property type="match status" value="1"/>
</dbReference>
<protein>
    <submittedName>
        <fullName evidence="6">Lymphoid tissue lymphoma translocation</fullName>
    </submittedName>
</protein>
<keyword evidence="4" id="KW-0393">Immunoglobulin domain</keyword>
<sequence length="231" mass="26088">MAYSDEQIRKLSYGILSKLADQLDMIGPRNWKALITVMPSNTYKPEEVSRFEMEAGRMDGSPSMRLLSDLGQRCKTVKQLIVWLKKIGNDKALDILEYHEEVQITEQPRSQPVRAGATVTLRCKATGYPTPEYKWIKDGMELPDGVEEELTFDCVTLEDSGRYKCIVSNRMNAEKSNIVELQVLPSPVNGYTGQEAAPQAKIRLLSHCIPSHTLYLMVTHSASALKSWNHQ</sequence>
<dbReference type="AlphaFoldDB" id="A0A9W9YXZ7"/>
<dbReference type="InterPro" id="IPR013783">
    <property type="entry name" value="Ig-like_fold"/>
</dbReference>
<reference evidence="6" key="1">
    <citation type="submission" date="2023-01" db="EMBL/GenBank/DDBJ databases">
        <title>Genome assembly of the deep-sea coral Lophelia pertusa.</title>
        <authorList>
            <person name="Herrera S."/>
            <person name="Cordes E."/>
        </authorList>
    </citation>
    <scope>NUCLEOTIDE SEQUENCE</scope>
    <source>
        <strain evidence="6">USNM1676648</strain>
        <tissue evidence="6">Polyp</tissue>
    </source>
</reference>
<dbReference type="OrthoDB" id="5954856at2759"/>
<evidence type="ECO:0000256" key="2">
    <source>
        <dbReference type="ARBA" id="ARBA00022737"/>
    </source>
</evidence>
<evidence type="ECO:0000259" key="5">
    <source>
        <dbReference type="PROSITE" id="PS50835"/>
    </source>
</evidence>
<dbReference type="PANTHER" id="PTHR12231:SF253">
    <property type="entry name" value="DPR-INTERACTING PROTEIN ETA, ISOFORM B-RELATED"/>
    <property type="match status" value="1"/>
</dbReference>
<dbReference type="SUPFAM" id="SSF48726">
    <property type="entry name" value="Immunoglobulin"/>
    <property type="match status" value="1"/>
</dbReference>
<keyword evidence="3" id="KW-1015">Disulfide bond</keyword>
<dbReference type="InterPro" id="IPR003599">
    <property type="entry name" value="Ig_sub"/>
</dbReference>
<dbReference type="InterPro" id="IPR051170">
    <property type="entry name" value="Neural/epithelial_adhesion"/>
</dbReference>
<dbReference type="InterPro" id="IPR036179">
    <property type="entry name" value="Ig-like_dom_sf"/>
</dbReference>
<name>A0A9W9YXZ7_9CNID</name>
<keyword evidence="7" id="KW-1185">Reference proteome</keyword>
<evidence type="ECO:0000256" key="3">
    <source>
        <dbReference type="ARBA" id="ARBA00023157"/>
    </source>
</evidence>
<dbReference type="Proteomes" id="UP001163046">
    <property type="component" value="Unassembled WGS sequence"/>
</dbReference>
<evidence type="ECO:0000256" key="4">
    <source>
        <dbReference type="ARBA" id="ARBA00023319"/>
    </source>
</evidence>
<accession>A0A9W9YXZ7</accession>
<proteinExistence type="predicted"/>
<evidence type="ECO:0000256" key="1">
    <source>
        <dbReference type="ARBA" id="ARBA00022729"/>
    </source>
</evidence>
<dbReference type="SMART" id="SM00409">
    <property type="entry name" value="IG"/>
    <property type="match status" value="1"/>
</dbReference>
<keyword evidence="1" id="KW-0732">Signal</keyword>
<feature type="domain" description="Ig-like" evidence="5">
    <location>
        <begin position="100"/>
        <end position="182"/>
    </location>
</feature>